<comment type="caution">
    <text evidence="3">The sequence shown here is derived from an EMBL/GenBank/DDBJ whole genome shotgun (WGS) entry which is preliminary data.</text>
</comment>
<protein>
    <recommendedName>
        <fullName evidence="2">C2 domain-containing protein</fullName>
    </recommendedName>
</protein>
<dbReference type="SUPFAM" id="SSF49562">
    <property type="entry name" value="C2 domain (Calcium/lipid-binding domain, CaLB)"/>
    <property type="match status" value="1"/>
</dbReference>
<feature type="compositionally biased region" description="Gly residues" evidence="1">
    <location>
        <begin position="268"/>
        <end position="279"/>
    </location>
</feature>
<accession>A0ABR2FG02</accession>
<evidence type="ECO:0000259" key="2">
    <source>
        <dbReference type="Pfam" id="PF00168"/>
    </source>
</evidence>
<dbReference type="EMBL" id="JBBPBM010000006">
    <property type="protein sequence ID" value="KAK8579869.1"/>
    <property type="molecule type" value="Genomic_DNA"/>
</dbReference>
<dbReference type="Proteomes" id="UP001472677">
    <property type="component" value="Unassembled WGS sequence"/>
</dbReference>
<name>A0ABR2FG02_9ROSI</name>
<evidence type="ECO:0000313" key="3">
    <source>
        <dbReference type="EMBL" id="KAK8579869.1"/>
    </source>
</evidence>
<feature type="domain" description="C2" evidence="2">
    <location>
        <begin position="31"/>
        <end position="94"/>
    </location>
</feature>
<feature type="region of interest" description="Disordered" evidence="1">
    <location>
        <begin position="260"/>
        <end position="279"/>
    </location>
</feature>
<dbReference type="InterPro" id="IPR047259">
    <property type="entry name" value="QUIRKY-like"/>
</dbReference>
<gene>
    <name evidence="3" type="ORF">V6N12_070172</name>
</gene>
<evidence type="ECO:0000256" key="1">
    <source>
        <dbReference type="SAM" id="MobiDB-lite"/>
    </source>
</evidence>
<dbReference type="Gene3D" id="2.60.40.150">
    <property type="entry name" value="C2 domain"/>
    <property type="match status" value="1"/>
</dbReference>
<dbReference type="Pfam" id="PF00168">
    <property type="entry name" value="C2"/>
    <property type="match status" value="1"/>
</dbReference>
<keyword evidence="4" id="KW-1185">Reference proteome</keyword>
<dbReference type="InterPro" id="IPR035892">
    <property type="entry name" value="C2_domain_sf"/>
</dbReference>
<organism evidence="3 4">
    <name type="scientific">Hibiscus sabdariffa</name>
    <name type="common">roselle</name>
    <dbReference type="NCBI Taxonomy" id="183260"/>
    <lineage>
        <taxon>Eukaryota</taxon>
        <taxon>Viridiplantae</taxon>
        <taxon>Streptophyta</taxon>
        <taxon>Embryophyta</taxon>
        <taxon>Tracheophyta</taxon>
        <taxon>Spermatophyta</taxon>
        <taxon>Magnoliopsida</taxon>
        <taxon>eudicotyledons</taxon>
        <taxon>Gunneridae</taxon>
        <taxon>Pentapetalae</taxon>
        <taxon>rosids</taxon>
        <taxon>malvids</taxon>
        <taxon>Malvales</taxon>
        <taxon>Malvaceae</taxon>
        <taxon>Malvoideae</taxon>
        <taxon>Hibiscus</taxon>
    </lineage>
</organism>
<evidence type="ECO:0000313" key="4">
    <source>
        <dbReference type="Proteomes" id="UP001472677"/>
    </source>
</evidence>
<sequence length="279" mass="30561">MYLSLHNISIVLCCCFASTLLLPFISIILATQTYHEDGPASWNETLVFDINNPRDLDYKTIDVSVYSDRQGTRGHHLNFLGRVKISGASVPSSESGSSVQHYPLDKRGLFSNVKGEIALKLYAVHGGVPQEPVVQQHAVPSSVAAENEGTGRFEEPEFQKTPFEEINTNSFDEEVKVEVKKKKKEKEVRTFHSIGTGAGGPPQSAPPPMREKPLVVETRADFAKAAAPAASVMQMQMPRQNPDHMLVETRPPVAARLRYRAGPSLGQGNKGDGPGPRFV</sequence>
<dbReference type="InterPro" id="IPR000008">
    <property type="entry name" value="C2_dom"/>
</dbReference>
<dbReference type="PANTHER" id="PTHR31425">
    <property type="entry name" value="PHOSPHORIBOSYLANTHRANILATE TRANSFERASE ISOFORM 1"/>
    <property type="match status" value="1"/>
</dbReference>
<proteinExistence type="predicted"/>
<reference evidence="3 4" key="1">
    <citation type="journal article" date="2024" name="G3 (Bethesda)">
        <title>Genome assembly of Hibiscus sabdariffa L. provides insights into metabolisms of medicinal natural products.</title>
        <authorList>
            <person name="Kim T."/>
        </authorList>
    </citation>
    <scope>NUCLEOTIDE SEQUENCE [LARGE SCALE GENOMIC DNA]</scope>
    <source>
        <strain evidence="3">TK-2024</strain>
        <tissue evidence="3">Old leaves</tissue>
    </source>
</reference>
<dbReference type="PANTHER" id="PTHR31425:SF22">
    <property type="entry name" value="MULTIPLE C2 DOMAIN AND TRANSMEMBRANE REGION PROTEIN 6"/>
    <property type="match status" value="1"/>
</dbReference>